<evidence type="ECO:0000256" key="1">
    <source>
        <dbReference type="ARBA" id="ARBA00005534"/>
    </source>
</evidence>
<keyword evidence="3" id="KW-1185">Reference proteome</keyword>
<accession>A0A557RJT8</accession>
<reference evidence="2 3" key="1">
    <citation type="submission" date="2019-07" db="EMBL/GenBank/DDBJ databases">
        <title>Reclasification of Spiribacter aquaticus.</title>
        <authorList>
            <person name="Leon M.J."/>
            <person name="Sanchez-Porro C."/>
            <person name="Ventosa A."/>
        </authorList>
    </citation>
    <scope>NUCLEOTIDE SEQUENCE [LARGE SCALE GENOMIC DNA]</scope>
    <source>
        <strain evidence="2 3">SP30</strain>
    </source>
</reference>
<comment type="caution">
    <text evidence="2">The sequence shown here is derived from an EMBL/GenBank/DDBJ whole genome shotgun (WGS) entry which is preliminary data.</text>
</comment>
<dbReference type="PROSITE" id="PS01314">
    <property type="entry name" value="UPF0047"/>
    <property type="match status" value="1"/>
</dbReference>
<evidence type="ECO:0000313" key="3">
    <source>
        <dbReference type="Proteomes" id="UP000316688"/>
    </source>
</evidence>
<gene>
    <name evidence="2" type="ORF">FPL11_04530</name>
</gene>
<dbReference type="InterPro" id="IPR035917">
    <property type="entry name" value="YjbQ-like_sf"/>
</dbReference>
<name>A0A557RJT8_9GAMM</name>
<comment type="similarity">
    <text evidence="1">Belongs to the UPF0047 family.</text>
</comment>
<dbReference type="RefSeq" id="WP_144347609.1">
    <property type="nucleotide sequence ID" value="NZ_VMKP01000002.1"/>
</dbReference>
<sequence length="138" mass="15439">MWIQREIELARPRGFHLVTEAVCEAMPEIAQLRVGLLHVFMRHTSASLTINENADPSVRVDYETSMNRLVPEGPTGYTHTIEGPDDMPAHIKASLMGASVQIPITEGRLNLGTWQGIYFCEHRDRGGPRTLVMTLQGE</sequence>
<dbReference type="EMBL" id="VMKP01000002">
    <property type="protein sequence ID" value="TVO65356.1"/>
    <property type="molecule type" value="Genomic_DNA"/>
</dbReference>
<dbReference type="AlphaFoldDB" id="A0A557RJT8"/>
<dbReference type="Pfam" id="PF01894">
    <property type="entry name" value="YjbQ"/>
    <property type="match status" value="1"/>
</dbReference>
<dbReference type="PANTHER" id="PTHR30615">
    <property type="entry name" value="UNCHARACTERIZED PROTEIN YJBQ-RELATED"/>
    <property type="match status" value="1"/>
</dbReference>
<evidence type="ECO:0000313" key="2">
    <source>
        <dbReference type="EMBL" id="TVO65356.1"/>
    </source>
</evidence>
<dbReference type="InterPro" id="IPR001602">
    <property type="entry name" value="UPF0047_YjbQ-like"/>
</dbReference>
<dbReference type="Gene3D" id="2.60.120.460">
    <property type="entry name" value="YjbQ-like"/>
    <property type="match status" value="1"/>
</dbReference>
<protein>
    <submittedName>
        <fullName evidence="2">YjbQ family protein</fullName>
    </submittedName>
</protein>
<dbReference type="NCBIfam" id="TIGR00149">
    <property type="entry name" value="TIGR00149_YjbQ"/>
    <property type="match status" value="1"/>
</dbReference>
<dbReference type="PANTHER" id="PTHR30615:SF8">
    <property type="entry name" value="UPF0047 PROTEIN C4A8.02C"/>
    <property type="match status" value="1"/>
</dbReference>
<proteinExistence type="inferred from homology"/>
<organism evidence="2 3">
    <name type="scientific">Spiribacter aquaticus</name>
    <dbReference type="NCBI Taxonomy" id="1935996"/>
    <lineage>
        <taxon>Bacteria</taxon>
        <taxon>Pseudomonadati</taxon>
        <taxon>Pseudomonadota</taxon>
        <taxon>Gammaproteobacteria</taxon>
        <taxon>Chromatiales</taxon>
        <taxon>Ectothiorhodospiraceae</taxon>
        <taxon>Spiribacter</taxon>
    </lineage>
</organism>
<dbReference type="PIRSF" id="PIRSF004681">
    <property type="entry name" value="UCP004681"/>
    <property type="match status" value="1"/>
</dbReference>
<dbReference type="SUPFAM" id="SSF111038">
    <property type="entry name" value="YjbQ-like"/>
    <property type="match status" value="1"/>
</dbReference>
<dbReference type="Proteomes" id="UP000316688">
    <property type="component" value="Unassembled WGS sequence"/>
</dbReference>